<protein>
    <submittedName>
        <fullName evidence="1">Histidinol dehydrogenase</fullName>
    </submittedName>
</protein>
<dbReference type="RefSeq" id="WP_026168742.1">
    <property type="nucleotide sequence ID" value="NZ_JAHVCK010000007.1"/>
</dbReference>
<accession>A0A2J0YYU4</accession>
<dbReference type="EMBL" id="NJGD01000010">
    <property type="protein sequence ID" value="PJR13450.1"/>
    <property type="molecule type" value="Genomic_DNA"/>
</dbReference>
<comment type="caution">
    <text evidence="1">The sequence shown here is derived from an EMBL/GenBank/DDBJ whole genome shotgun (WGS) entry which is preliminary data.</text>
</comment>
<proteinExistence type="predicted"/>
<name>A0A2J0YYU4_RHIML</name>
<gene>
    <name evidence="1" type="ORF">CEJ86_21250</name>
</gene>
<organism evidence="1 2">
    <name type="scientific">Rhizobium meliloti</name>
    <name type="common">Ensifer meliloti</name>
    <name type="synonym">Sinorhizobium meliloti</name>
    <dbReference type="NCBI Taxonomy" id="382"/>
    <lineage>
        <taxon>Bacteria</taxon>
        <taxon>Pseudomonadati</taxon>
        <taxon>Pseudomonadota</taxon>
        <taxon>Alphaproteobacteria</taxon>
        <taxon>Hyphomicrobiales</taxon>
        <taxon>Rhizobiaceae</taxon>
        <taxon>Sinorhizobium/Ensifer group</taxon>
        <taxon>Sinorhizobium</taxon>
    </lineage>
</organism>
<dbReference type="InterPro" id="IPR011660">
    <property type="entry name" value="VapB-like"/>
</dbReference>
<dbReference type="AlphaFoldDB" id="A0A2J0YYU4"/>
<dbReference type="Pfam" id="PF07704">
    <property type="entry name" value="PSK_trans_fac"/>
    <property type="match status" value="1"/>
</dbReference>
<evidence type="ECO:0000313" key="1">
    <source>
        <dbReference type="EMBL" id="PJR13450.1"/>
    </source>
</evidence>
<evidence type="ECO:0000313" key="2">
    <source>
        <dbReference type="Proteomes" id="UP000231987"/>
    </source>
</evidence>
<dbReference type="Proteomes" id="UP000231987">
    <property type="component" value="Unassembled WGS sequence"/>
</dbReference>
<reference evidence="1 2" key="1">
    <citation type="submission" date="2017-06" db="EMBL/GenBank/DDBJ databases">
        <title>Ensifer strains isolated from leguminous trees and herbs display diverse denitrification phenotypes with some acting as strong N2O sinks.</title>
        <authorList>
            <person name="Woliy K."/>
            <person name="Mania D."/>
            <person name="Bakken L.R."/>
            <person name="Frostegard A."/>
        </authorList>
    </citation>
    <scope>NUCLEOTIDE SEQUENCE [LARGE SCALE GENOMIC DNA]</scope>
    <source>
        <strain evidence="1 2">AC50a</strain>
    </source>
</reference>
<sequence length="81" mass="9404">MSLYIRDDDVDALAKKVQQVTKAPTKTEAVRRALENELARVEQAVPLKERVEKIQNSVRAKMGPNKPEFDMKKFTDEMWEI</sequence>